<dbReference type="PANTHER" id="PTHR14413">
    <property type="entry name" value="RIBOSOMAL PROTEIN L17"/>
    <property type="match status" value="1"/>
</dbReference>
<dbReference type="Gene3D" id="3.90.1030.10">
    <property type="entry name" value="Ribosomal protein L17"/>
    <property type="match status" value="1"/>
</dbReference>
<keyword evidence="2 4" id="KW-0689">Ribosomal protein</keyword>
<proteinExistence type="inferred from homology"/>
<dbReference type="PROSITE" id="PS01167">
    <property type="entry name" value="RIBOSOMAL_L17"/>
    <property type="match status" value="1"/>
</dbReference>
<dbReference type="GO" id="GO:0003735">
    <property type="term" value="F:structural constituent of ribosome"/>
    <property type="evidence" value="ECO:0007669"/>
    <property type="project" value="InterPro"/>
</dbReference>
<dbReference type="Pfam" id="PF01196">
    <property type="entry name" value="Ribosomal_L17"/>
    <property type="match status" value="1"/>
</dbReference>
<evidence type="ECO:0000256" key="1">
    <source>
        <dbReference type="ARBA" id="ARBA00008777"/>
    </source>
</evidence>
<dbReference type="InterPro" id="IPR000456">
    <property type="entry name" value="Ribosomal_bL17"/>
</dbReference>
<dbReference type="EMBL" id="KN831769">
    <property type="protein sequence ID" value="KIM48125.1"/>
    <property type="molecule type" value="Genomic_DNA"/>
</dbReference>
<dbReference type="Proteomes" id="UP000053424">
    <property type="component" value="Unassembled WGS sequence"/>
</dbReference>
<protein>
    <recommendedName>
        <fullName evidence="7">Ribosomal protein L17</fullName>
    </recommendedName>
</protein>
<dbReference type="GO" id="GO:0005762">
    <property type="term" value="C:mitochondrial large ribosomal subunit"/>
    <property type="evidence" value="ECO:0007669"/>
    <property type="project" value="TreeGrafter"/>
</dbReference>
<evidence type="ECO:0000256" key="3">
    <source>
        <dbReference type="ARBA" id="ARBA00023274"/>
    </source>
</evidence>
<dbReference type="PANTHER" id="PTHR14413:SF16">
    <property type="entry name" value="LARGE RIBOSOMAL SUBUNIT PROTEIN BL17M"/>
    <property type="match status" value="1"/>
</dbReference>
<dbReference type="InterPro" id="IPR047859">
    <property type="entry name" value="Ribosomal_bL17_CS"/>
</dbReference>
<organism evidence="5 6">
    <name type="scientific">Hebeloma cylindrosporum</name>
    <dbReference type="NCBI Taxonomy" id="76867"/>
    <lineage>
        <taxon>Eukaryota</taxon>
        <taxon>Fungi</taxon>
        <taxon>Dikarya</taxon>
        <taxon>Basidiomycota</taxon>
        <taxon>Agaricomycotina</taxon>
        <taxon>Agaricomycetes</taxon>
        <taxon>Agaricomycetidae</taxon>
        <taxon>Agaricales</taxon>
        <taxon>Agaricineae</taxon>
        <taxon>Hymenogastraceae</taxon>
        <taxon>Hebeloma</taxon>
    </lineage>
</organism>
<dbReference type="GO" id="GO:0006412">
    <property type="term" value="P:translation"/>
    <property type="evidence" value="ECO:0007669"/>
    <property type="project" value="InterPro"/>
</dbReference>
<evidence type="ECO:0000256" key="2">
    <source>
        <dbReference type="ARBA" id="ARBA00022980"/>
    </source>
</evidence>
<comment type="similarity">
    <text evidence="1 4">Belongs to the bacterial ribosomal protein bL17 family.</text>
</comment>
<evidence type="ECO:0000313" key="5">
    <source>
        <dbReference type="EMBL" id="KIM48125.1"/>
    </source>
</evidence>
<sequence length="284" mass="32044">MKHGVAFRKFSRTSSHRMLMLRNLVTSLFEHEQIKTTLPKARDTARLAEKIITMGKKGDNGAHSRASAFLLKPMALTKLFSTFAQRYADRPGGYNRIHKFGNRQGDNAPHAILELVDNPRDLRWEMTSRAAGWELLRNKLKQQRPEAIINAGTEQTVEILRAERGMAHREKGILRPKTRWNLQKVLRYRNQDAVAELGKKAAEYADELLATPMAFKSVHEEETASKNNTARLPLRGLAGHKRVGEIRPALTLAQGALAPRTRGRIFSLERALTKSTKSPEGMHG</sequence>
<dbReference type="SUPFAM" id="SSF64263">
    <property type="entry name" value="Prokaryotic ribosomal protein L17"/>
    <property type="match status" value="1"/>
</dbReference>
<dbReference type="STRING" id="686832.A0A0C3CHF0"/>
<reference evidence="6" key="2">
    <citation type="submission" date="2015-01" db="EMBL/GenBank/DDBJ databases">
        <title>Evolutionary Origins and Diversification of the Mycorrhizal Mutualists.</title>
        <authorList>
            <consortium name="DOE Joint Genome Institute"/>
            <consortium name="Mycorrhizal Genomics Consortium"/>
            <person name="Kohler A."/>
            <person name="Kuo A."/>
            <person name="Nagy L.G."/>
            <person name="Floudas D."/>
            <person name="Copeland A."/>
            <person name="Barry K.W."/>
            <person name="Cichocki N."/>
            <person name="Veneault-Fourrey C."/>
            <person name="LaButti K."/>
            <person name="Lindquist E.A."/>
            <person name="Lipzen A."/>
            <person name="Lundell T."/>
            <person name="Morin E."/>
            <person name="Murat C."/>
            <person name="Riley R."/>
            <person name="Ohm R."/>
            <person name="Sun H."/>
            <person name="Tunlid A."/>
            <person name="Henrissat B."/>
            <person name="Grigoriev I.V."/>
            <person name="Hibbett D.S."/>
            <person name="Martin F."/>
        </authorList>
    </citation>
    <scope>NUCLEOTIDE SEQUENCE [LARGE SCALE GENOMIC DNA]</scope>
    <source>
        <strain evidence="6">h7</strain>
    </source>
</reference>
<reference evidence="5 6" key="1">
    <citation type="submission" date="2014-04" db="EMBL/GenBank/DDBJ databases">
        <authorList>
            <consortium name="DOE Joint Genome Institute"/>
            <person name="Kuo A."/>
            <person name="Gay G."/>
            <person name="Dore J."/>
            <person name="Kohler A."/>
            <person name="Nagy L.G."/>
            <person name="Floudas D."/>
            <person name="Copeland A."/>
            <person name="Barry K.W."/>
            <person name="Cichocki N."/>
            <person name="Veneault-Fourrey C."/>
            <person name="LaButti K."/>
            <person name="Lindquist E.A."/>
            <person name="Lipzen A."/>
            <person name="Lundell T."/>
            <person name="Morin E."/>
            <person name="Murat C."/>
            <person name="Sun H."/>
            <person name="Tunlid A."/>
            <person name="Henrissat B."/>
            <person name="Grigoriev I.V."/>
            <person name="Hibbett D.S."/>
            <person name="Martin F."/>
            <person name="Nordberg H.P."/>
            <person name="Cantor M.N."/>
            <person name="Hua S.X."/>
        </authorList>
    </citation>
    <scope>NUCLEOTIDE SEQUENCE [LARGE SCALE GENOMIC DNA]</scope>
    <source>
        <strain evidence="6">h7</strain>
    </source>
</reference>
<keyword evidence="6" id="KW-1185">Reference proteome</keyword>
<dbReference type="HOGENOM" id="CLU_074407_1_4_1"/>
<dbReference type="AlphaFoldDB" id="A0A0C3CHF0"/>
<accession>A0A0C3CHF0</accession>
<dbReference type="InterPro" id="IPR036373">
    <property type="entry name" value="Ribosomal_bL17_sf"/>
</dbReference>
<name>A0A0C3CHF0_HEBCY</name>
<evidence type="ECO:0008006" key="7">
    <source>
        <dbReference type="Google" id="ProtNLM"/>
    </source>
</evidence>
<dbReference type="HAMAP" id="MF_01368">
    <property type="entry name" value="Ribosomal_bL17"/>
    <property type="match status" value="1"/>
</dbReference>
<dbReference type="NCBIfam" id="TIGR00059">
    <property type="entry name" value="L17"/>
    <property type="match status" value="1"/>
</dbReference>
<keyword evidence="3 4" id="KW-0687">Ribonucleoprotein</keyword>
<evidence type="ECO:0000313" key="6">
    <source>
        <dbReference type="Proteomes" id="UP000053424"/>
    </source>
</evidence>
<dbReference type="OrthoDB" id="275000at2759"/>
<evidence type="ECO:0000256" key="4">
    <source>
        <dbReference type="RuleBase" id="RU000660"/>
    </source>
</evidence>
<gene>
    <name evidence="5" type="ORF">M413DRAFT_439842</name>
</gene>